<reference evidence="3" key="3">
    <citation type="submission" date="2015-06" db="UniProtKB">
        <authorList>
            <consortium name="EnsemblMetazoa"/>
        </authorList>
    </citation>
    <scope>IDENTIFICATION</scope>
</reference>
<proteinExistence type="predicted"/>
<protein>
    <submittedName>
        <fullName evidence="2 3">Uncharacterized protein</fullName>
    </submittedName>
</protein>
<gene>
    <name evidence="2" type="ORF">CAPTEDRAFT_113807</name>
</gene>
<dbReference type="AlphaFoldDB" id="R7UCV5"/>
<evidence type="ECO:0000256" key="1">
    <source>
        <dbReference type="SAM" id="MobiDB-lite"/>
    </source>
</evidence>
<organism evidence="2">
    <name type="scientific">Capitella teleta</name>
    <name type="common">Polychaete worm</name>
    <dbReference type="NCBI Taxonomy" id="283909"/>
    <lineage>
        <taxon>Eukaryota</taxon>
        <taxon>Metazoa</taxon>
        <taxon>Spiralia</taxon>
        <taxon>Lophotrochozoa</taxon>
        <taxon>Annelida</taxon>
        <taxon>Polychaeta</taxon>
        <taxon>Sedentaria</taxon>
        <taxon>Scolecida</taxon>
        <taxon>Capitellidae</taxon>
        <taxon>Capitella</taxon>
    </lineage>
</organism>
<sequence length="70" mass="7729">NCRPISITRETCKVLEKIIKSTLTEYLELNNLIHNAQHGFRSGRSPPNSSLSLTSGRQPSTTDRTSTSLA</sequence>
<reference evidence="4" key="1">
    <citation type="submission" date="2012-12" db="EMBL/GenBank/DDBJ databases">
        <authorList>
            <person name="Hellsten U."/>
            <person name="Grimwood J."/>
            <person name="Chapman J.A."/>
            <person name="Shapiro H."/>
            <person name="Aerts A."/>
            <person name="Otillar R.P."/>
            <person name="Terry A.Y."/>
            <person name="Boore J.L."/>
            <person name="Simakov O."/>
            <person name="Marletaz F."/>
            <person name="Cho S.-J."/>
            <person name="Edsinger-Gonzales E."/>
            <person name="Havlak P."/>
            <person name="Kuo D.-H."/>
            <person name="Larsson T."/>
            <person name="Lv J."/>
            <person name="Arendt D."/>
            <person name="Savage R."/>
            <person name="Osoegawa K."/>
            <person name="de Jong P."/>
            <person name="Lindberg D.R."/>
            <person name="Seaver E.C."/>
            <person name="Weisblat D.A."/>
            <person name="Putnam N.H."/>
            <person name="Grigoriev I.V."/>
            <person name="Rokhsar D.S."/>
        </authorList>
    </citation>
    <scope>NUCLEOTIDE SEQUENCE</scope>
    <source>
        <strain evidence="4">I ESC-2004</strain>
    </source>
</reference>
<evidence type="ECO:0000313" key="4">
    <source>
        <dbReference type="Proteomes" id="UP000014760"/>
    </source>
</evidence>
<evidence type="ECO:0000313" key="2">
    <source>
        <dbReference type="EMBL" id="ELU03824.1"/>
    </source>
</evidence>
<reference evidence="2 4" key="2">
    <citation type="journal article" date="2013" name="Nature">
        <title>Insights into bilaterian evolution from three spiralian genomes.</title>
        <authorList>
            <person name="Simakov O."/>
            <person name="Marletaz F."/>
            <person name="Cho S.J."/>
            <person name="Edsinger-Gonzales E."/>
            <person name="Havlak P."/>
            <person name="Hellsten U."/>
            <person name="Kuo D.H."/>
            <person name="Larsson T."/>
            <person name="Lv J."/>
            <person name="Arendt D."/>
            <person name="Savage R."/>
            <person name="Osoegawa K."/>
            <person name="de Jong P."/>
            <person name="Grimwood J."/>
            <person name="Chapman J.A."/>
            <person name="Shapiro H."/>
            <person name="Aerts A."/>
            <person name="Otillar R.P."/>
            <person name="Terry A.Y."/>
            <person name="Boore J.L."/>
            <person name="Grigoriev I.V."/>
            <person name="Lindberg D.R."/>
            <person name="Seaver E.C."/>
            <person name="Weisblat D.A."/>
            <person name="Putnam N.H."/>
            <person name="Rokhsar D.S."/>
        </authorList>
    </citation>
    <scope>NUCLEOTIDE SEQUENCE</scope>
    <source>
        <strain evidence="2 4">I ESC-2004</strain>
    </source>
</reference>
<dbReference type="EMBL" id="KB302862">
    <property type="protein sequence ID" value="ELU03824.1"/>
    <property type="molecule type" value="Genomic_DNA"/>
</dbReference>
<feature type="region of interest" description="Disordered" evidence="1">
    <location>
        <begin position="37"/>
        <end position="70"/>
    </location>
</feature>
<accession>R7UCV5</accession>
<dbReference type="EMBL" id="AMQN01008338">
    <property type="status" value="NOT_ANNOTATED_CDS"/>
    <property type="molecule type" value="Genomic_DNA"/>
</dbReference>
<dbReference type="OrthoDB" id="6118957at2759"/>
<evidence type="ECO:0000313" key="3">
    <source>
        <dbReference type="EnsemblMetazoa" id="CapteP113807"/>
    </source>
</evidence>
<dbReference type="Proteomes" id="UP000014760">
    <property type="component" value="Unassembled WGS sequence"/>
</dbReference>
<feature type="compositionally biased region" description="Polar residues" evidence="1">
    <location>
        <begin position="45"/>
        <end position="70"/>
    </location>
</feature>
<feature type="non-terminal residue" evidence="2">
    <location>
        <position position="1"/>
    </location>
</feature>
<dbReference type="EnsemblMetazoa" id="CapteT113807">
    <property type="protein sequence ID" value="CapteP113807"/>
    <property type="gene ID" value="CapteG113807"/>
</dbReference>
<name>R7UCV5_CAPTE</name>
<dbReference type="HOGENOM" id="CLU_2765072_0_0_1"/>
<keyword evidence="4" id="KW-1185">Reference proteome</keyword>